<keyword evidence="2" id="KW-1185">Reference proteome</keyword>
<reference evidence="1" key="1">
    <citation type="submission" date="2023-04" db="EMBL/GenBank/DDBJ databases">
        <title>Draft Genome sequencing of Naganishia species isolated from polar environments using Oxford Nanopore Technology.</title>
        <authorList>
            <person name="Leo P."/>
            <person name="Venkateswaran K."/>
        </authorList>
    </citation>
    <scope>NUCLEOTIDE SEQUENCE</scope>
    <source>
        <strain evidence="1">MNA-CCFEE 5262</strain>
    </source>
</reference>
<evidence type="ECO:0000313" key="2">
    <source>
        <dbReference type="Proteomes" id="UP001230649"/>
    </source>
</evidence>
<evidence type="ECO:0000313" key="1">
    <source>
        <dbReference type="EMBL" id="KAJ9117301.1"/>
    </source>
</evidence>
<proteinExistence type="predicted"/>
<dbReference type="EMBL" id="JASBWS010000002">
    <property type="protein sequence ID" value="KAJ9117301.1"/>
    <property type="molecule type" value="Genomic_DNA"/>
</dbReference>
<accession>A0ACC2X1L7</accession>
<comment type="caution">
    <text evidence="1">The sequence shown here is derived from an EMBL/GenBank/DDBJ whole genome shotgun (WGS) entry which is preliminary data.</text>
</comment>
<name>A0ACC2X1L7_9TREE</name>
<dbReference type="Proteomes" id="UP001230649">
    <property type="component" value="Unassembled WGS sequence"/>
</dbReference>
<gene>
    <name evidence="1" type="ORF">QFC20_000448</name>
</gene>
<sequence>MVWGPLAITFAPQLKAVAPGLFESLRPLANMLVKASGYRAMGLKYDDLLMEEREDVQKAIGRLTPEQAYDRSFRLRTAIQQSILHKPLPKDQWVKPEEDVRYMTPIVREVEAENAERAFYDTVQVERK</sequence>
<protein>
    <submittedName>
        <fullName evidence="1">Uncharacterized protein</fullName>
    </submittedName>
</protein>
<organism evidence="1 2">
    <name type="scientific">Naganishia adeliensis</name>
    <dbReference type="NCBI Taxonomy" id="92952"/>
    <lineage>
        <taxon>Eukaryota</taxon>
        <taxon>Fungi</taxon>
        <taxon>Dikarya</taxon>
        <taxon>Basidiomycota</taxon>
        <taxon>Agaricomycotina</taxon>
        <taxon>Tremellomycetes</taxon>
        <taxon>Filobasidiales</taxon>
        <taxon>Filobasidiaceae</taxon>
        <taxon>Naganishia</taxon>
    </lineage>
</organism>